<dbReference type="Proteomes" id="UP000234849">
    <property type="component" value="Unassembled WGS sequence"/>
</dbReference>
<keyword evidence="3" id="KW-0804">Transcription</keyword>
<keyword evidence="1" id="KW-0805">Transcription regulation</keyword>
<dbReference type="Gene3D" id="1.10.10.10">
    <property type="entry name" value="Winged helix-like DNA-binding domain superfamily/Winged helix DNA-binding domain"/>
    <property type="match status" value="1"/>
</dbReference>
<dbReference type="Pfam" id="PF12802">
    <property type="entry name" value="MarR_2"/>
    <property type="match status" value="1"/>
</dbReference>
<dbReference type="InterPro" id="IPR036388">
    <property type="entry name" value="WH-like_DNA-bd_sf"/>
</dbReference>
<dbReference type="InterPro" id="IPR036390">
    <property type="entry name" value="WH_DNA-bd_sf"/>
</dbReference>
<evidence type="ECO:0000256" key="2">
    <source>
        <dbReference type="ARBA" id="ARBA00023125"/>
    </source>
</evidence>
<dbReference type="SMART" id="SM00347">
    <property type="entry name" value="HTH_MARR"/>
    <property type="match status" value="1"/>
</dbReference>
<evidence type="ECO:0000256" key="3">
    <source>
        <dbReference type="ARBA" id="ARBA00023163"/>
    </source>
</evidence>
<dbReference type="EMBL" id="NIHM01000001">
    <property type="protein sequence ID" value="PLT58097.1"/>
    <property type="molecule type" value="Genomic_DNA"/>
</dbReference>
<dbReference type="GO" id="GO:0003677">
    <property type="term" value="F:DNA binding"/>
    <property type="evidence" value="ECO:0007669"/>
    <property type="project" value="UniProtKB-KW"/>
</dbReference>
<organism evidence="5 6">
    <name type="scientific">Mediterraneibacter gnavus</name>
    <name type="common">Ruminococcus gnavus</name>
    <dbReference type="NCBI Taxonomy" id="33038"/>
    <lineage>
        <taxon>Bacteria</taxon>
        <taxon>Bacillati</taxon>
        <taxon>Bacillota</taxon>
        <taxon>Clostridia</taxon>
        <taxon>Lachnospirales</taxon>
        <taxon>Lachnospiraceae</taxon>
        <taxon>Mediterraneibacter</taxon>
    </lineage>
</organism>
<evidence type="ECO:0000313" key="5">
    <source>
        <dbReference type="EMBL" id="PLT58097.1"/>
    </source>
</evidence>
<dbReference type="SUPFAM" id="SSF46785">
    <property type="entry name" value="Winged helix' DNA-binding domain"/>
    <property type="match status" value="1"/>
</dbReference>
<dbReference type="PANTHER" id="PTHR42756">
    <property type="entry name" value="TRANSCRIPTIONAL REGULATOR, MARR"/>
    <property type="match status" value="1"/>
</dbReference>
<evidence type="ECO:0000259" key="4">
    <source>
        <dbReference type="PROSITE" id="PS50995"/>
    </source>
</evidence>
<dbReference type="GO" id="GO:0003700">
    <property type="term" value="F:DNA-binding transcription factor activity"/>
    <property type="evidence" value="ECO:0007669"/>
    <property type="project" value="InterPro"/>
</dbReference>
<protein>
    <submittedName>
        <fullName evidence="5">MarR family transcriptional regulator</fullName>
    </submittedName>
</protein>
<dbReference type="AlphaFoldDB" id="A0A2N5NMG4"/>
<dbReference type="RefSeq" id="WP_101878913.1">
    <property type="nucleotide sequence ID" value="NZ_NIHM01000001.1"/>
</dbReference>
<sequence length="153" mass="17073">MSAEMTVEGMISVFMKIRKVYADEFGRMLGNETYSPNEISILLFLANNPSIDTNSQLCTCLGVSKALVCRSVDALLGKEMIISVADDHDKRVQHLKLTEHALPVIEQLGGIKRKIDQEILEGIPEEDIANMANTMEKIFARFEKRAKGKESSL</sequence>
<keyword evidence="2" id="KW-0238">DNA-binding</keyword>
<accession>A0A2N5NMG4</accession>
<reference evidence="5 6" key="1">
    <citation type="journal article" date="2017" name="Genome Med.">
        <title>A novel Ruminococcus gnavus clade enriched in inflammatory bowel disease patients.</title>
        <authorList>
            <person name="Hall A.B."/>
            <person name="Yassour M."/>
            <person name="Sauk J."/>
            <person name="Garner A."/>
            <person name="Jiang X."/>
            <person name="Arthur T."/>
            <person name="Lagoudas G.K."/>
            <person name="Vatanen T."/>
            <person name="Fornelos N."/>
            <person name="Wilson R."/>
            <person name="Bertha M."/>
            <person name="Cohen M."/>
            <person name="Garber J."/>
            <person name="Khalili H."/>
            <person name="Gevers D."/>
            <person name="Ananthakrishnan A.N."/>
            <person name="Kugathasan S."/>
            <person name="Lander E.S."/>
            <person name="Blainey P."/>
            <person name="Vlamakis H."/>
            <person name="Xavier R.J."/>
            <person name="Huttenhower C."/>
        </authorList>
    </citation>
    <scope>NUCLEOTIDE SEQUENCE [LARGE SCALE GENOMIC DNA]</scope>
    <source>
        <strain evidence="5 6">RJX1118</strain>
    </source>
</reference>
<name>A0A2N5NMG4_MEDGN</name>
<comment type="caution">
    <text evidence="5">The sequence shown here is derived from an EMBL/GenBank/DDBJ whole genome shotgun (WGS) entry which is preliminary data.</text>
</comment>
<evidence type="ECO:0000313" key="6">
    <source>
        <dbReference type="Proteomes" id="UP000234849"/>
    </source>
</evidence>
<dbReference type="InterPro" id="IPR000835">
    <property type="entry name" value="HTH_MarR-typ"/>
</dbReference>
<proteinExistence type="predicted"/>
<dbReference type="PROSITE" id="PS50995">
    <property type="entry name" value="HTH_MARR_2"/>
    <property type="match status" value="1"/>
</dbReference>
<feature type="domain" description="HTH marR-type" evidence="4">
    <location>
        <begin position="1"/>
        <end position="140"/>
    </location>
</feature>
<evidence type="ECO:0000256" key="1">
    <source>
        <dbReference type="ARBA" id="ARBA00023015"/>
    </source>
</evidence>
<dbReference type="PANTHER" id="PTHR42756:SF1">
    <property type="entry name" value="TRANSCRIPTIONAL REPRESSOR OF EMRAB OPERON"/>
    <property type="match status" value="1"/>
</dbReference>
<gene>
    <name evidence="5" type="ORF">CDL18_00440</name>
</gene>